<gene>
    <name evidence="6" type="ORF">AJ79_05779</name>
</gene>
<organism evidence="6 7">
    <name type="scientific">Helicocarpus griseus UAMH5409</name>
    <dbReference type="NCBI Taxonomy" id="1447875"/>
    <lineage>
        <taxon>Eukaryota</taxon>
        <taxon>Fungi</taxon>
        <taxon>Dikarya</taxon>
        <taxon>Ascomycota</taxon>
        <taxon>Pezizomycotina</taxon>
        <taxon>Eurotiomycetes</taxon>
        <taxon>Eurotiomycetidae</taxon>
        <taxon>Onygenales</taxon>
        <taxon>Ajellomycetaceae</taxon>
        <taxon>Helicocarpus</taxon>
    </lineage>
</organism>
<dbReference type="OrthoDB" id="241990at2759"/>
<feature type="compositionally biased region" description="Acidic residues" evidence="2">
    <location>
        <begin position="157"/>
        <end position="175"/>
    </location>
</feature>
<evidence type="ECO:0000313" key="6">
    <source>
        <dbReference type="EMBL" id="PGH09050.1"/>
    </source>
</evidence>
<comment type="caution">
    <text evidence="6">The sequence shown here is derived from an EMBL/GenBank/DDBJ whole genome shotgun (WGS) entry which is preliminary data.</text>
</comment>
<comment type="similarity">
    <text evidence="1">Belongs to the SIN1 family.</text>
</comment>
<dbReference type="GO" id="GO:0005546">
    <property type="term" value="F:phosphatidylinositol-4,5-bisphosphate binding"/>
    <property type="evidence" value="ECO:0007669"/>
    <property type="project" value="TreeGrafter"/>
</dbReference>
<feature type="region of interest" description="Disordered" evidence="2">
    <location>
        <begin position="353"/>
        <end position="376"/>
    </location>
</feature>
<reference evidence="6 7" key="1">
    <citation type="submission" date="2017-10" db="EMBL/GenBank/DDBJ databases">
        <title>Comparative genomics in systemic dimorphic fungi from Ajellomycetaceae.</title>
        <authorList>
            <person name="Munoz J.F."/>
            <person name="Mcewen J.G."/>
            <person name="Clay O.K."/>
            <person name="Cuomo C.A."/>
        </authorList>
    </citation>
    <scope>NUCLEOTIDE SEQUENCE [LARGE SCALE GENOMIC DNA]</scope>
    <source>
        <strain evidence="6 7">UAMH5409</strain>
    </source>
</reference>
<feature type="compositionally biased region" description="Basic residues" evidence="2">
    <location>
        <begin position="131"/>
        <end position="141"/>
    </location>
</feature>
<dbReference type="GO" id="GO:0038203">
    <property type="term" value="P:TORC2 signaling"/>
    <property type="evidence" value="ECO:0007669"/>
    <property type="project" value="TreeGrafter"/>
</dbReference>
<dbReference type="InterPro" id="IPR056385">
    <property type="entry name" value="UBL_AVO1/Sin1"/>
</dbReference>
<dbReference type="AlphaFoldDB" id="A0A2B7XJF7"/>
<dbReference type="GO" id="GO:0005737">
    <property type="term" value="C:cytoplasm"/>
    <property type="evidence" value="ECO:0007669"/>
    <property type="project" value="TreeGrafter"/>
</dbReference>
<evidence type="ECO:0000259" key="3">
    <source>
        <dbReference type="Pfam" id="PF16978"/>
    </source>
</evidence>
<feature type="domain" description="AVO1/Sin1 ubiquitin-like" evidence="5">
    <location>
        <begin position="636"/>
        <end position="700"/>
    </location>
</feature>
<dbReference type="Proteomes" id="UP000223968">
    <property type="component" value="Unassembled WGS sequence"/>
</dbReference>
<feature type="domain" description="SIN1-type PH" evidence="4">
    <location>
        <begin position="760"/>
        <end position="865"/>
    </location>
</feature>
<feature type="region of interest" description="Disordered" evidence="2">
    <location>
        <begin position="87"/>
        <end position="225"/>
    </location>
</feature>
<dbReference type="InterPro" id="IPR031567">
    <property type="entry name" value="CRIM_dom"/>
</dbReference>
<dbReference type="InterPro" id="IPR011993">
    <property type="entry name" value="PH-like_dom_sf"/>
</dbReference>
<evidence type="ECO:0000256" key="2">
    <source>
        <dbReference type="SAM" id="MobiDB-lite"/>
    </source>
</evidence>
<dbReference type="PANTHER" id="PTHR13335:SF1">
    <property type="entry name" value="TARGET OF RAPAMYCIN COMPLEX 2 SUBUNIT MAPKAP1"/>
    <property type="match status" value="1"/>
</dbReference>
<dbReference type="EMBL" id="PDNB01000095">
    <property type="protein sequence ID" value="PGH09050.1"/>
    <property type="molecule type" value="Genomic_DNA"/>
</dbReference>
<sequence>MSLLQNEDFTIWQLRTSYLSAIKDGVGDRLINVNSSILNTPGFRAAGWSSVTGASAAHIKRTYSPPIPTATAVASEYFQVSARTSRHADHYGRTDGAGGGLGFGIPDDGEDEEGGMVTGAKDSTNTVGPRQTKRGRKGRRKERQDEQRTQQGQGQAEIEEDDSSDLSDESDEELDGVQRAVQQIKFTKMPVRRTRAGSSPIRSSDRRDNPDVFVTSPSLRSTNNRYRRGSLGAVEAVKARARRDTATSSEMSSENEADGNAVRRRQIHFSTHDDVIIPTDKPPSEKLEEEEELDAGSLVDVVHDHDEDSIIGSEGSVLSSEFGGTAGSGSLLDRVGALESSSPLMLNKLPMTLESHDTSPRKQRQNTSLELNVLPPPRPISTVEPISLLSTALRARKKAPANPLEKYAALSGKGSTATPLYIKICVPSSSQPDERLDMPIVRESKDSDHPGPVTVAEAIGLSLWRYMEEGLKPPLEGEMLNVNRWNLRMMEDDEIDYDFPCLARARPIIDFTSNNNRAPAARGRSRSKPYDEFALVKATPNEFAENEKQYPTPSADAAVDEPEIAQQPIIPANQTNTGNKMLHPGRVNPILGQPFSSALNDSTLTPADLPAVAPSHATPRMGVTKTLKVRYIDLDAVQTTSMNTSTDSYIAEILDSVCKKWGLDKGHYLLKVMGTNTIAPLDRTVEALGNITDLDLVRRRFAAGPLSSTGSPGSSSPNAPLMVDNAHAKKNKKGAGAAGTGGGGRMLHPLAQSQDLIGGYYRRYNVIRKQSMSFTASNQRVLAFDTDYMHIMPAETGKTLFESNTKTTSISFNDVVGSKVSRRHTKSFRVVVLRGNEASEQKRYDFEAKSVLEAAEIVDEIKKNMLQYHV</sequence>
<evidence type="ECO:0000259" key="4">
    <source>
        <dbReference type="Pfam" id="PF16979"/>
    </source>
</evidence>
<dbReference type="Gene3D" id="2.30.29.30">
    <property type="entry name" value="Pleckstrin-homology domain (PH domain)/Phosphotyrosine-binding domain (PTB)"/>
    <property type="match status" value="1"/>
</dbReference>
<feature type="domain" description="CRIM" evidence="3">
    <location>
        <begin position="387"/>
        <end position="547"/>
    </location>
</feature>
<dbReference type="GO" id="GO:0031932">
    <property type="term" value="C:TORC2 complex"/>
    <property type="evidence" value="ECO:0007669"/>
    <property type="project" value="InterPro"/>
</dbReference>
<dbReference type="FunFam" id="2.30.29.30:FF:000263">
    <property type="entry name" value="Stress activated MAP kinase interacting protein"/>
    <property type="match status" value="1"/>
</dbReference>
<dbReference type="PANTHER" id="PTHR13335">
    <property type="entry name" value="TARGET OF RAPAMYCIN COMPLEX 2 SUBUNIT MAPKAP1"/>
    <property type="match status" value="1"/>
</dbReference>
<evidence type="ECO:0000259" key="5">
    <source>
        <dbReference type="Pfam" id="PF23164"/>
    </source>
</evidence>
<accession>A0A2B7XJF7</accession>
<name>A0A2B7XJF7_9EURO</name>
<dbReference type="Pfam" id="PF16978">
    <property type="entry name" value="CRIM"/>
    <property type="match status" value="1"/>
</dbReference>
<dbReference type="Pfam" id="PF16979">
    <property type="entry name" value="SIN1_PH"/>
    <property type="match status" value="1"/>
</dbReference>
<dbReference type="InterPro" id="IPR031313">
    <property type="entry name" value="Sin1_PH_dom"/>
</dbReference>
<proteinExistence type="inferred from homology"/>
<protein>
    <recommendedName>
        <fullName evidence="8">Stress activated MAP kinase interacting protein</fullName>
    </recommendedName>
</protein>
<feature type="region of interest" description="Disordered" evidence="2">
    <location>
        <begin position="237"/>
        <end position="261"/>
    </location>
</feature>
<dbReference type="Pfam" id="PF23164">
    <property type="entry name" value="UBL_AVO1"/>
    <property type="match status" value="1"/>
</dbReference>
<evidence type="ECO:0000256" key="1">
    <source>
        <dbReference type="ARBA" id="ARBA00009407"/>
    </source>
</evidence>
<dbReference type="STRING" id="1447875.A0A2B7XJF7"/>
<dbReference type="InterPro" id="IPR008828">
    <property type="entry name" value="Sin1/Avo1"/>
</dbReference>
<dbReference type="GO" id="GO:0005886">
    <property type="term" value="C:plasma membrane"/>
    <property type="evidence" value="ECO:0007669"/>
    <property type="project" value="TreeGrafter"/>
</dbReference>
<feature type="compositionally biased region" description="Polar residues" evidence="2">
    <location>
        <begin position="215"/>
        <end position="224"/>
    </location>
</feature>
<evidence type="ECO:0000313" key="7">
    <source>
        <dbReference type="Proteomes" id="UP000223968"/>
    </source>
</evidence>
<evidence type="ECO:0008006" key="8">
    <source>
        <dbReference type="Google" id="ProtNLM"/>
    </source>
</evidence>
<keyword evidence="7" id="KW-1185">Reference proteome</keyword>